<organism evidence="9">
    <name type="scientific">Araucaria cunninghamii</name>
    <name type="common">Hoop pine</name>
    <name type="synonym">Moreton Bay pine</name>
    <dbReference type="NCBI Taxonomy" id="56994"/>
    <lineage>
        <taxon>Eukaryota</taxon>
        <taxon>Viridiplantae</taxon>
        <taxon>Streptophyta</taxon>
        <taxon>Embryophyta</taxon>
        <taxon>Tracheophyta</taxon>
        <taxon>Spermatophyta</taxon>
        <taxon>Pinopsida</taxon>
        <taxon>Pinidae</taxon>
        <taxon>Conifers II</taxon>
        <taxon>Araucariales</taxon>
        <taxon>Araucariaceae</taxon>
        <taxon>Araucaria</taxon>
    </lineage>
</organism>
<proteinExistence type="inferred from homology"/>
<dbReference type="InterPro" id="IPR052222">
    <property type="entry name" value="DESIGUAL"/>
</dbReference>
<dbReference type="AlphaFoldDB" id="A0A0D6R5P7"/>
<dbReference type="GO" id="GO:0012505">
    <property type="term" value="C:endomembrane system"/>
    <property type="evidence" value="ECO:0007669"/>
    <property type="project" value="UniProtKB-SubCell"/>
</dbReference>
<evidence type="ECO:0000256" key="5">
    <source>
        <dbReference type="ARBA" id="ARBA00023136"/>
    </source>
</evidence>
<evidence type="ECO:0000256" key="6">
    <source>
        <dbReference type="ARBA" id="ARBA00029467"/>
    </source>
</evidence>
<name>A0A0D6R5P7_ARACU</name>
<evidence type="ECO:0000256" key="2">
    <source>
        <dbReference type="ARBA" id="ARBA00022692"/>
    </source>
</evidence>
<keyword evidence="5 7" id="KW-0472">Membrane</keyword>
<evidence type="ECO:0000256" key="1">
    <source>
        <dbReference type="ARBA" id="ARBA00004127"/>
    </source>
</evidence>
<reference evidence="9" key="1">
    <citation type="submission" date="2015-03" db="EMBL/GenBank/DDBJ databases">
        <title>A transcriptome of Araucaria cunninghamii, an australian fine timber species.</title>
        <authorList>
            <person name="Jing Yi C.J.Y."/>
            <person name="Yin San L.Y.S."/>
            <person name="Abdul Karim S.S."/>
            <person name="Wan Azmi N.N."/>
            <person name="Hercus R.R."/>
            <person name="Croft L.L."/>
        </authorList>
    </citation>
    <scope>NUCLEOTIDE SEQUENCE</scope>
    <source>
        <strain evidence="9">MI0301</strain>
        <tissue evidence="9">Leaf</tissue>
    </source>
</reference>
<accession>A0A0D6R5P7</accession>
<dbReference type="Pfam" id="PF06749">
    <property type="entry name" value="DUF1218"/>
    <property type="match status" value="1"/>
</dbReference>
<evidence type="ECO:0000256" key="8">
    <source>
        <dbReference type="SAM" id="SignalP"/>
    </source>
</evidence>
<evidence type="ECO:0000313" key="9">
    <source>
        <dbReference type="EMBL" id="JAG99167.1"/>
    </source>
</evidence>
<dbReference type="EMBL" id="GCKF01007170">
    <property type="protein sequence ID" value="JAG99167.1"/>
    <property type="molecule type" value="Transcribed_RNA"/>
</dbReference>
<comment type="subcellular location">
    <subcellularLocation>
        <location evidence="1">Endomembrane system</location>
        <topology evidence="1">Multi-pass membrane protein</topology>
    </subcellularLocation>
</comment>
<evidence type="ECO:0008006" key="10">
    <source>
        <dbReference type="Google" id="ProtNLM"/>
    </source>
</evidence>
<evidence type="ECO:0000256" key="3">
    <source>
        <dbReference type="ARBA" id="ARBA00022729"/>
    </source>
</evidence>
<dbReference type="InterPro" id="IPR009606">
    <property type="entry name" value="DEAL/Modifying_wall_lignin1/2"/>
</dbReference>
<keyword evidence="4 7" id="KW-1133">Transmembrane helix</keyword>
<feature type="signal peptide" evidence="8">
    <location>
        <begin position="1"/>
        <end position="26"/>
    </location>
</feature>
<comment type="similarity">
    <text evidence="6">Belongs to the DESIGUAL family.</text>
</comment>
<keyword evidence="3 8" id="KW-0732">Signal</keyword>
<feature type="transmembrane region" description="Helical" evidence="7">
    <location>
        <begin position="132"/>
        <end position="159"/>
    </location>
</feature>
<dbReference type="PANTHER" id="PTHR31769">
    <property type="entry name" value="OS07G0462200 PROTEIN-RELATED"/>
    <property type="match status" value="1"/>
</dbReference>
<dbReference type="EMBL" id="GCKF01007171">
    <property type="protein sequence ID" value="JAG99166.1"/>
    <property type="molecule type" value="Transcribed_RNA"/>
</dbReference>
<sequence length="173" mass="18660">MKIIAALICVFVVALDIAAGILGVHAEIEQNKERHVRFFLFECREPSHEAFELGVAAASLLLIAHAIANVAGGCICFGSRQELESSPVNKQVAGISLLLAWIILGVAFTLLILGAMYNNHSRDSCSLSRHKFLWFGGVLCFVHGALIAAYYVTATAVMGEDKPMRGLSMAERG</sequence>
<feature type="chain" id="PRO_5007397500" description="Cytochrome b561 domain-containing protein" evidence="8">
    <location>
        <begin position="27"/>
        <end position="173"/>
    </location>
</feature>
<keyword evidence="2 7" id="KW-0812">Transmembrane</keyword>
<evidence type="ECO:0000256" key="7">
    <source>
        <dbReference type="SAM" id="Phobius"/>
    </source>
</evidence>
<evidence type="ECO:0000256" key="4">
    <source>
        <dbReference type="ARBA" id="ARBA00022989"/>
    </source>
</evidence>
<protein>
    <recommendedName>
        <fullName evidence="10">Cytochrome b561 domain-containing protein</fullName>
    </recommendedName>
</protein>
<feature type="transmembrane region" description="Helical" evidence="7">
    <location>
        <begin position="92"/>
        <end position="117"/>
    </location>
</feature>